<keyword evidence="2" id="KW-0472">Membrane</keyword>
<name>A0ABY4SIK2_9CAUL</name>
<gene>
    <name evidence="3" type="ORF">M8231_13505</name>
</gene>
<keyword evidence="4" id="KW-1185">Reference proteome</keyword>
<sequence>MDAEDEGLFEGLKLAAVAVACALLTAAAVIGAGQTILSRQPSASHDGAAPSSMLVRASR</sequence>
<feature type="region of interest" description="Disordered" evidence="1">
    <location>
        <begin position="39"/>
        <end position="59"/>
    </location>
</feature>
<accession>A0ABY4SIK2</accession>
<protein>
    <submittedName>
        <fullName evidence="3">Uncharacterized protein</fullName>
    </submittedName>
</protein>
<evidence type="ECO:0000256" key="1">
    <source>
        <dbReference type="SAM" id="MobiDB-lite"/>
    </source>
</evidence>
<evidence type="ECO:0000256" key="2">
    <source>
        <dbReference type="SAM" id="Phobius"/>
    </source>
</evidence>
<feature type="transmembrane region" description="Helical" evidence="2">
    <location>
        <begin position="12"/>
        <end position="32"/>
    </location>
</feature>
<proteinExistence type="predicted"/>
<evidence type="ECO:0000313" key="3">
    <source>
        <dbReference type="EMBL" id="URI14816.1"/>
    </source>
</evidence>
<dbReference type="RefSeq" id="WP_249749525.1">
    <property type="nucleotide sequence ID" value="NZ_CP097298.1"/>
</dbReference>
<reference evidence="3" key="1">
    <citation type="submission" date="2022-05" db="EMBL/GenBank/DDBJ databases">
        <title>Brevundimonas albigilva TT17 genome sequence.</title>
        <authorList>
            <person name="Lee K."/>
            <person name="Son H."/>
        </authorList>
    </citation>
    <scope>NUCLEOTIDE SEQUENCE</scope>
    <source>
        <strain evidence="3">TT17</strain>
    </source>
</reference>
<dbReference type="EMBL" id="CP097649">
    <property type="protein sequence ID" value="URI14816.1"/>
    <property type="molecule type" value="Genomic_DNA"/>
</dbReference>
<keyword evidence="2" id="KW-1133">Transmembrane helix</keyword>
<organism evidence="3 4">
    <name type="scientific">Brevundimonas albigilva</name>
    <dbReference type="NCBI Taxonomy" id="1312364"/>
    <lineage>
        <taxon>Bacteria</taxon>
        <taxon>Pseudomonadati</taxon>
        <taxon>Pseudomonadota</taxon>
        <taxon>Alphaproteobacteria</taxon>
        <taxon>Caulobacterales</taxon>
        <taxon>Caulobacteraceae</taxon>
        <taxon>Brevundimonas</taxon>
    </lineage>
</organism>
<keyword evidence="2" id="KW-0812">Transmembrane</keyword>
<evidence type="ECO:0000313" key="4">
    <source>
        <dbReference type="Proteomes" id="UP001055429"/>
    </source>
</evidence>
<dbReference type="Proteomes" id="UP001055429">
    <property type="component" value="Chromosome"/>
</dbReference>